<dbReference type="EMBL" id="JACHGF010000002">
    <property type="protein sequence ID" value="MBB5283111.1"/>
    <property type="molecule type" value="Genomic_DNA"/>
</dbReference>
<evidence type="ECO:0000313" key="2">
    <source>
        <dbReference type="EMBL" id="MBB5283111.1"/>
    </source>
</evidence>
<protein>
    <submittedName>
        <fullName evidence="2">Uncharacterized protein</fullName>
    </submittedName>
</protein>
<evidence type="ECO:0000256" key="1">
    <source>
        <dbReference type="SAM" id="Coils"/>
    </source>
</evidence>
<reference evidence="2 3" key="1">
    <citation type="submission" date="2020-08" db="EMBL/GenBank/DDBJ databases">
        <title>Genomic Encyclopedia of Type Strains, Phase IV (KMG-IV): sequencing the most valuable type-strain genomes for metagenomic binning, comparative biology and taxonomic classification.</title>
        <authorList>
            <person name="Goeker M."/>
        </authorList>
    </citation>
    <scope>NUCLEOTIDE SEQUENCE [LARGE SCALE GENOMIC DNA]</scope>
    <source>
        <strain evidence="2 3">DSM 105074</strain>
    </source>
</reference>
<proteinExistence type="predicted"/>
<dbReference type="Proteomes" id="UP000557307">
    <property type="component" value="Unassembled WGS sequence"/>
</dbReference>
<evidence type="ECO:0000313" key="3">
    <source>
        <dbReference type="Proteomes" id="UP000557307"/>
    </source>
</evidence>
<sequence length="574" mass="67103">MMDEKIKICTIDFDYDDVKLLINQGFDVHNGSAGNTLKFESIYSSERCILDYSFPPNLHEFQVLIVNMINTEQKFFFRHEHEFDKINSNGVVKWIVQAPENIFDPRPIAFHYFHNKILEFGKKPSLLIVFADKYYEADYFPVIIKHGGERRGEKIKQSNYSFWEFSLKEPKTGTKSTVVTTNPKLKSLLEDFTKLTYYQTFHLKTVIDREKSISIQDPRFHNILEDSTGDIISYSYIFNELVLFVFPYFENIGEFTKRFMTEVAPEILPNLFTVLSTFSWLDDKKYWLPGHGELIEQKSQEITRHEQELKRIDKEIEANKNTYNFLHDLITETDEELVDAVLYILRWLGFDNARKMDEVSTSGVFEEDIQLSADEKILVIEVKGIRGTSKDSECSQIDKIKHRRMKQLKSFDVYGLYIVNHQRTQPSLNRQNPPFTDHQIQDALNTERGLMTTWSLYQLYWDIEAGIFTKEEARIKFFDFGLVDFRSKLETIGKVIRKFNEVTIGVELSGTEIKVGDEVLTEEDGFMAKYQVLSIHQNNVSVPSACEGETGIQLDKPMKKNVILYKKPQYVSRD</sequence>
<accession>A0A840TIF7</accession>
<keyword evidence="3" id="KW-1185">Reference proteome</keyword>
<keyword evidence="1" id="KW-0175">Coiled coil</keyword>
<dbReference type="RefSeq" id="WP_184172222.1">
    <property type="nucleotide sequence ID" value="NZ_JACHGF010000002.1"/>
</dbReference>
<comment type="caution">
    <text evidence="2">The sequence shown here is derived from an EMBL/GenBank/DDBJ whole genome shotgun (WGS) entry which is preliminary data.</text>
</comment>
<organism evidence="2 3">
    <name type="scientific">Rhabdobacter roseus</name>
    <dbReference type="NCBI Taxonomy" id="1655419"/>
    <lineage>
        <taxon>Bacteria</taxon>
        <taxon>Pseudomonadati</taxon>
        <taxon>Bacteroidota</taxon>
        <taxon>Cytophagia</taxon>
        <taxon>Cytophagales</taxon>
        <taxon>Cytophagaceae</taxon>
        <taxon>Rhabdobacter</taxon>
    </lineage>
</organism>
<gene>
    <name evidence="2" type="ORF">HNQ92_001237</name>
</gene>
<dbReference type="AlphaFoldDB" id="A0A840TIF7"/>
<feature type="coiled-coil region" evidence="1">
    <location>
        <begin position="295"/>
        <end position="322"/>
    </location>
</feature>
<name>A0A840TIF7_9BACT</name>